<gene>
    <name evidence="2" type="ORF">OLEA9_A106893</name>
</gene>
<evidence type="ECO:0000259" key="1">
    <source>
        <dbReference type="Pfam" id="PF25089"/>
    </source>
</evidence>
<accession>A0A8S0VF37</accession>
<organism evidence="2 3">
    <name type="scientific">Olea europaea subsp. europaea</name>
    <dbReference type="NCBI Taxonomy" id="158383"/>
    <lineage>
        <taxon>Eukaryota</taxon>
        <taxon>Viridiplantae</taxon>
        <taxon>Streptophyta</taxon>
        <taxon>Embryophyta</taxon>
        <taxon>Tracheophyta</taxon>
        <taxon>Spermatophyta</taxon>
        <taxon>Magnoliopsida</taxon>
        <taxon>eudicotyledons</taxon>
        <taxon>Gunneridae</taxon>
        <taxon>Pentapetalae</taxon>
        <taxon>asterids</taxon>
        <taxon>lamiids</taxon>
        <taxon>Lamiales</taxon>
        <taxon>Oleaceae</taxon>
        <taxon>Oleeae</taxon>
        <taxon>Olea</taxon>
    </lineage>
</organism>
<comment type="caution">
    <text evidence="2">The sequence shown here is derived from an EMBL/GenBank/DDBJ whole genome shotgun (WGS) entry which is preliminary data.</text>
</comment>
<dbReference type="Gramene" id="OE9A106893T1">
    <property type="protein sequence ID" value="OE9A106893C1"/>
    <property type="gene ID" value="OE9A106893"/>
</dbReference>
<dbReference type="PANTHER" id="PTHR35127">
    <property type="entry name" value="OS03G0736900 PROTEIN"/>
    <property type="match status" value="1"/>
</dbReference>
<dbReference type="AlphaFoldDB" id="A0A8S0VF37"/>
<evidence type="ECO:0000313" key="2">
    <source>
        <dbReference type="EMBL" id="CAA3028342.1"/>
    </source>
</evidence>
<dbReference type="PANTHER" id="PTHR35127:SF1">
    <property type="entry name" value="GENOME ASSEMBLY, CHROMOSOME: A10"/>
    <property type="match status" value="1"/>
</dbReference>
<dbReference type="InterPro" id="IPR056706">
    <property type="entry name" value="DUF7804"/>
</dbReference>
<dbReference type="OrthoDB" id="902810at2759"/>
<sequence>MASSLHGNGSFSRLQLANNKSFLNPNHFRRSKRIAIDANSANRNRINLSSKASDQLMSNCDRPNKRIPDEEAEVISKELDRWVRDSAIEIVRNLDEAPFLVHVYGDNGDGSTRTTGIKLVREKATAEDWPFIKKRLEGGSPTPNGIILVEDLEPKSEPDREMIEITNHSRSSTKKWGILIQGEGINCTACYLLKTSQVQSVAGFCTHFCLVRVDCFVEHADILLRKMWLQN</sequence>
<dbReference type="EMBL" id="CACTIH010009250">
    <property type="protein sequence ID" value="CAA3028342.1"/>
    <property type="molecule type" value="Genomic_DNA"/>
</dbReference>
<dbReference type="Proteomes" id="UP000594638">
    <property type="component" value="Unassembled WGS sequence"/>
</dbReference>
<evidence type="ECO:0000313" key="3">
    <source>
        <dbReference type="Proteomes" id="UP000594638"/>
    </source>
</evidence>
<name>A0A8S0VF37_OLEEU</name>
<proteinExistence type="predicted"/>
<feature type="domain" description="DUF7804" evidence="1">
    <location>
        <begin position="74"/>
        <end position="157"/>
    </location>
</feature>
<keyword evidence="3" id="KW-1185">Reference proteome</keyword>
<dbReference type="Pfam" id="PF25089">
    <property type="entry name" value="DUF7804"/>
    <property type="match status" value="1"/>
</dbReference>
<protein>
    <recommendedName>
        <fullName evidence="1">DUF7804 domain-containing protein</fullName>
    </recommendedName>
</protein>
<reference evidence="2 3" key="1">
    <citation type="submission" date="2019-12" db="EMBL/GenBank/DDBJ databases">
        <authorList>
            <person name="Alioto T."/>
            <person name="Alioto T."/>
            <person name="Gomez Garrido J."/>
        </authorList>
    </citation>
    <scope>NUCLEOTIDE SEQUENCE [LARGE SCALE GENOMIC DNA]</scope>
</reference>